<evidence type="ECO:0000259" key="3">
    <source>
        <dbReference type="SMART" id="SM00822"/>
    </source>
</evidence>
<dbReference type="OrthoDB" id="335726at2"/>
<dbReference type="PANTHER" id="PTHR44196:SF1">
    <property type="entry name" value="DEHYDROGENASE_REDUCTASE SDR FAMILY MEMBER 7B"/>
    <property type="match status" value="1"/>
</dbReference>
<dbReference type="EMBL" id="CP001678">
    <property type="protein sequence ID" value="ACT59010.1"/>
    <property type="molecule type" value="Genomic_DNA"/>
</dbReference>
<protein>
    <submittedName>
        <fullName evidence="4">Short-chain dehydrogenase/reductase SDR</fullName>
    </submittedName>
</protein>
<accession>C6XIR5</accession>
<keyword evidence="5" id="KW-1185">Reference proteome</keyword>
<dbReference type="PROSITE" id="PS00061">
    <property type="entry name" value="ADH_SHORT"/>
    <property type="match status" value="1"/>
</dbReference>
<proteinExistence type="inferred from homology"/>
<gene>
    <name evidence="4" type="ordered locus">Hbal_1318</name>
</gene>
<reference evidence="5" key="1">
    <citation type="journal article" date="2011" name="J. Bacteriol.">
        <title>Genome sequences of eight morphologically diverse alphaproteobacteria.</title>
        <authorList>
            <consortium name="US DOE Joint Genome Institute"/>
            <person name="Brown P.J."/>
            <person name="Kysela D.T."/>
            <person name="Buechlein A."/>
            <person name="Hemmerich C."/>
            <person name="Brun Y.V."/>
        </authorList>
    </citation>
    <scope>NUCLEOTIDE SEQUENCE [LARGE SCALE GENOMIC DNA]</scope>
    <source>
        <strain evidence="5">ATCC 49814 / DSM 5838 / IFAM 1418</strain>
    </source>
</reference>
<dbReference type="Gene3D" id="3.40.50.720">
    <property type="entry name" value="NAD(P)-binding Rossmann-like Domain"/>
    <property type="match status" value="1"/>
</dbReference>
<dbReference type="Proteomes" id="UP000002745">
    <property type="component" value="Chromosome"/>
</dbReference>
<dbReference type="InterPro" id="IPR036291">
    <property type="entry name" value="NAD(P)-bd_dom_sf"/>
</dbReference>
<dbReference type="InterPro" id="IPR057326">
    <property type="entry name" value="KR_dom"/>
</dbReference>
<dbReference type="AlphaFoldDB" id="C6XIR5"/>
<dbReference type="RefSeq" id="WP_015827160.1">
    <property type="nucleotide sequence ID" value="NC_012982.1"/>
</dbReference>
<dbReference type="PRINTS" id="PR00081">
    <property type="entry name" value="GDHRDH"/>
</dbReference>
<evidence type="ECO:0000313" key="4">
    <source>
        <dbReference type="EMBL" id="ACT59010.1"/>
    </source>
</evidence>
<dbReference type="GO" id="GO:0016020">
    <property type="term" value="C:membrane"/>
    <property type="evidence" value="ECO:0007669"/>
    <property type="project" value="TreeGrafter"/>
</dbReference>
<dbReference type="STRING" id="582402.Hbal_1318"/>
<dbReference type="GO" id="GO:0016491">
    <property type="term" value="F:oxidoreductase activity"/>
    <property type="evidence" value="ECO:0007669"/>
    <property type="project" value="UniProtKB-KW"/>
</dbReference>
<feature type="domain" description="Ketoreductase" evidence="3">
    <location>
        <begin position="10"/>
        <end position="190"/>
    </location>
</feature>
<dbReference type="InterPro" id="IPR002347">
    <property type="entry name" value="SDR_fam"/>
</dbReference>
<organism evidence="4 5">
    <name type="scientific">Hirschia baltica (strain ATCC 49814 / DSM 5838 / IFAM 1418)</name>
    <dbReference type="NCBI Taxonomy" id="582402"/>
    <lineage>
        <taxon>Bacteria</taxon>
        <taxon>Pseudomonadati</taxon>
        <taxon>Pseudomonadota</taxon>
        <taxon>Alphaproteobacteria</taxon>
        <taxon>Hyphomonadales</taxon>
        <taxon>Hyphomonadaceae</taxon>
        <taxon>Hirschia</taxon>
    </lineage>
</organism>
<evidence type="ECO:0000313" key="5">
    <source>
        <dbReference type="Proteomes" id="UP000002745"/>
    </source>
</evidence>
<dbReference type="SUPFAM" id="SSF51735">
    <property type="entry name" value="NAD(P)-binding Rossmann-fold domains"/>
    <property type="match status" value="1"/>
</dbReference>
<dbReference type="InterPro" id="IPR020904">
    <property type="entry name" value="Sc_DH/Rdtase_CS"/>
</dbReference>
<dbReference type="KEGG" id="hba:Hbal_1318"/>
<dbReference type="HOGENOM" id="CLU_010194_2_1_5"/>
<keyword evidence="2" id="KW-0560">Oxidoreductase</keyword>
<evidence type="ECO:0000256" key="2">
    <source>
        <dbReference type="ARBA" id="ARBA00023002"/>
    </source>
</evidence>
<dbReference type="PANTHER" id="PTHR44196">
    <property type="entry name" value="DEHYDROGENASE/REDUCTASE SDR FAMILY MEMBER 7B"/>
    <property type="match status" value="1"/>
</dbReference>
<comment type="similarity">
    <text evidence="1">Belongs to the short-chain dehydrogenases/reductases (SDR) family.</text>
</comment>
<evidence type="ECO:0000256" key="1">
    <source>
        <dbReference type="ARBA" id="ARBA00006484"/>
    </source>
</evidence>
<dbReference type="eggNOG" id="COG0300">
    <property type="taxonomic scope" value="Bacteria"/>
</dbReference>
<dbReference type="Pfam" id="PF00106">
    <property type="entry name" value="adh_short"/>
    <property type="match status" value="1"/>
</dbReference>
<sequence length="255" mass="27742">MTQSTSWEGTHYWIIGASAGLGEALAKLLSADGAILTLSARNEDALEKLANELPSPAKAAPCDVTDSKSIASAFETVIQNGDLDGIVFCAGQYAPMTAQTWDVENAASICDVNFTGAIRVLSQYLPYMNKQNSGHIVMIGSLSGFKGIPASSAYGASKAGVMHLAQGLRADLDPDKFKIQLINPGFIKTRLTDKNEFKMPFIMSPDEAAQRTKSAMESNRFQTNYPKRFALIFRLLGLLPNSLYFPIVQKFFKTK</sequence>
<dbReference type="SMART" id="SM00822">
    <property type="entry name" value="PKS_KR"/>
    <property type="match status" value="1"/>
</dbReference>
<name>C6XIR5_HIRBI</name>